<comment type="caution">
    <text evidence="14">The sequence shown here is derived from an EMBL/GenBank/DDBJ whole genome shotgun (WGS) entry which is preliminary data.</text>
</comment>
<sequence length="285" mass="30888">MHLFFWREAWRSFQAHRGLALTTVFSLAAALALAGVFLLVSWNAGQALHWIGDRREMIVYLNDDAGEAQVQALQAKIGELYGTSTFVSRAQAWEEFTTQVGDPEILKAVGTNPLPASLRVRLRPALQNFPAMSECAKQLEQFPEVEAVRFGGEWVQRLDALNAGARRAAVAVGLIVALAMVFVLHNTLRLAVLARRQQVEIMIKLGASDGFVATPFVFEALLETLAAAAVALLLVFGLQQALAQRLDGVTFLPLEWIAAFVGGALVLAWIASAAALGRILRTVGA</sequence>
<keyword evidence="7 11" id="KW-1133">Transmembrane helix</keyword>
<dbReference type="InterPro" id="IPR040690">
    <property type="entry name" value="FtsX_ECD"/>
</dbReference>
<evidence type="ECO:0000256" key="2">
    <source>
        <dbReference type="ARBA" id="ARBA00007379"/>
    </source>
</evidence>
<name>A0A933SAT1_UNCEI</name>
<accession>A0A933SAT1</accession>
<keyword evidence="5 10" id="KW-0132">Cell division</keyword>
<evidence type="ECO:0000256" key="4">
    <source>
        <dbReference type="ARBA" id="ARBA00022475"/>
    </source>
</evidence>
<dbReference type="GO" id="GO:0005886">
    <property type="term" value="C:plasma membrane"/>
    <property type="evidence" value="ECO:0007669"/>
    <property type="project" value="UniProtKB-SubCell"/>
</dbReference>
<keyword evidence="6 11" id="KW-0812">Transmembrane</keyword>
<evidence type="ECO:0000256" key="1">
    <source>
        <dbReference type="ARBA" id="ARBA00004651"/>
    </source>
</evidence>
<evidence type="ECO:0000256" key="10">
    <source>
        <dbReference type="PIRNR" id="PIRNR003097"/>
    </source>
</evidence>
<feature type="domain" description="FtsX extracellular" evidence="13">
    <location>
        <begin position="56"/>
        <end position="148"/>
    </location>
</feature>
<evidence type="ECO:0000256" key="8">
    <source>
        <dbReference type="ARBA" id="ARBA00023136"/>
    </source>
</evidence>
<evidence type="ECO:0000313" key="15">
    <source>
        <dbReference type="Proteomes" id="UP000696931"/>
    </source>
</evidence>
<feature type="domain" description="ABC3 transporter permease C-terminal" evidence="12">
    <location>
        <begin position="171"/>
        <end position="281"/>
    </location>
</feature>
<dbReference type="GO" id="GO:0051301">
    <property type="term" value="P:cell division"/>
    <property type="evidence" value="ECO:0007669"/>
    <property type="project" value="UniProtKB-KW"/>
</dbReference>
<evidence type="ECO:0000259" key="13">
    <source>
        <dbReference type="Pfam" id="PF18075"/>
    </source>
</evidence>
<keyword evidence="8 10" id="KW-0472">Membrane</keyword>
<dbReference type="Pfam" id="PF02687">
    <property type="entry name" value="FtsX"/>
    <property type="match status" value="1"/>
</dbReference>
<feature type="transmembrane region" description="Helical" evidence="11">
    <location>
        <begin position="256"/>
        <end position="280"/>
    </location>
</feature>
<dbReference type="Gene3D" id="3.30.70.3040">
    <property type="match status" value="1"/>
</dbReference>
<comment type="subcellular location">
    <subcellularLocation>
        <location evidence="1">Cell membrane</location>
        <topology evidence="1">Multi-pass membrane protein</topology>
    </subcellularLocation>
</comment>
<feature type="transmembrane region" description="Helical" evidence="11">
    <location>
        <begin position="20"/>
        <end position="40"/>
    </location>
</feature>
<proteinExistence type="inferred from homology"/>
<evidence type="ECO:0000256" key="9">
    <source>
        <dbReference type="ARBA" id="ARBA00023306"/>
    </source>
</evidence>
<dbReference type="Proteomes" id="UP000696931">
    <property type="component" value="Unassembled WGS sequence"/>
</dbReference>
<dbReference type="InterPro" id="IPR003838">
    <property type="entry name" value="ABC3_permease_C"/>
</dbReference>
<evidence type="ECO:0000256" key="7">
    <source>
        <dbReference type="ARBA" id="ARBA00022989"/>
    </source>
</evidence>
<feature type="transmembrane region" description="Helical" evidence="11">
    <location>
        <begin position="212"/>
        <end position="236"/>
    </location>
</feature>
<evidence type="ECO:0000313" key="14">
    <source>
        <dbReference type="EMBL" id="MBI5168021.1"/>
    </source>
</evidence>
<dbReference type="AlphaFoldDB" id="A0A933SAT1"/>
<reference evidence="14" key="1">
    <citation type="submission" date="2020-07" db="EMBL/GenBank/DDBJ databases">
        <title>Huge and variable diversity of episymbiotic CPR bacteria and DPANN archaea in groundwater ecosystems.</title>
        <authorList>
            <person name="He C.Y."/>
            <person name="Keren R."/>
            <person name="Whittaker M."/>
            <person name="Farag I.F."/>
            <person name="Doudna J."/>
            <person name="Cate J.H.D."/>
            <person name="Banfield J.F."/>
        </authorList>
    </citation>
    <scope>NUCLEOTIDE SEQUENCE</scope>
    <source>
        <strain evidence="14">NC_groundwater_1813_Pr3_B-0.1um_71_17</strain>
    </source>
</reference>
<feature type="transmembrane region" description="Helical" evidence="11">
    <location>
        <begin position="168"/>
        <end position="192"/>
    </location>
</feature>
<dbReference type="PANTHER" id="PTHR47755:SF1">
    <property type="entry name" value="CELL DIVISION PROTEIN FTSX"/>
    <property type="match status" value="1"/>
</dbReference>
<evidence type="ECO:0000256" key="11">
    <source>
        <dbReference type="SAM" id="Phobius"/>
    </source>
</evidence>
<keyword evidence="4 10" id="KW-1003">Cell membrane</keyword>
<evidence type="ECO:0000259" key="12">
    <source>
        <dbReference type="Pfam" id="PF02687"/>
    </source>
</evidence>
<dbReference type="InterPro" id="IPR004513">
    <property type="entry name" value="FtsX"/>
</dbReference>
<gene>
    <name evidence="14" type="ORF">HZA61_00895</name>
</gene>
<comment type="similarity">
    <text evidence="2 10">Belongs to the ABC-4 integral membrane protein family. FtsX subfamily.</text>
</comment>
<organism evidence="14 15">
    <name type="scientific">Eiseniibacteriota bacterium</name>
    <dbReference type="NCBI Taxonomy" id="2212470"/>
    <lineage>
        <taxon>Bacteria</taxon>
        <taxon>Candidatus Eiseniibacteriota</taxon>
    </lineage>
</organism>
<dbReference type="EMBL" id="JACRIW010000008">
    <property type="protein sequence ID" value="MBI5168021.1"/>
    <property type="molecule type" value="Genomic_DNA"/>
</dbReference>
<dbReference type="PIRSF" id="PIRSF003097">
    <property type="entry name" value="FtsX"/>
    <property type="match status" value="1"/>
</dbReference>
<keyword evidence="9 10" id="KW-0131">Cell cycle</keyword>
<dbReference type="Pfam" id="PF18075">
    <property type="entry name" value="FtsX_ECD"/>
    <property type="match status" value="1"/>
</dbReference>
<evidence type="ECO:0000256" key="5">
    <source>
        <dbReference type="ARBA" id="ARBA00022618"/>
    </source>
</evidence>
<protein>
    <recommendedName>
        <fullName evidence="3 10">Cell division protein FtsX</fullName>
    </recommendedName>
</protein>
<evidence type="ECO:0000256" key="3">
    <source>
        <dbReference type="ARBA" id="ARBA00021907"/>
    </source>
</evidence>
<evidence type="ECO:0000256" key="6">
    <source>
        <dbReference type="ARBA" id="ARBA00022692"/>
    </source>
</evidence>
<dbReference type="PANTHER" id="PTHR47755">
    <property type="entry name" value="CELL DIVISION PROTEIN FTSX"/>
    <property type="match status" value="1"/>
</dbReference>